<dbReference type="Pfam" id="PF01426">
    <property type="entry name" value="BAH"/>
    <property type="match status" value="1"/>
</dbReference>
<dbReference type="Proteomes" id="UP001431209">
    <property type="component" value="Unassembled WGS sequence"/>
</dbReference>
<feature type="compositionally biased region" description="Low complexity" evidence="1">
    <location>
        <begin position="68"/>
        <end position="80"/>
    </location>
</feature>
<comment type="caution">
    <text evidence="3">The sequence shown here is derived from an EMBL/GenBank/DDBJ whole genome shotgun (WGS) entry which is preliminary data.</text>
</comment>
<keyword evidence="4" id="KW-1185">Reference proteome</keyword>
<protein>
    <recommendedName>
        <fullName evidence="2">BAH domain-containing protein</fullName>
    </recommendedName>
</protein>
<evidence type="ECO:0000313" key="4">
    <source>
        <dbReference type="Proteomes" id="UP001431209"/>
    </source>
</evidence>
<dbReference type="EMBL" id="JAOPGA020000819">
    <property type="protein sequence ID" value="KAL0482089.1"/>
    <property type="molecule type" value="Genomic_DNA"/>
</dbReference>
<dbReference type="GO" id="GO:0003682">
    <property type="term" value="F:chromatin binding"/>
    <property type="evidence" value="ECO:0007669"/>
    <property type="project" value="InterPro"/>
</dbReference>
<reference evidence="3 4" key="1">
    <citation type="submission" date="2024-03" db="EMBL/GenBank/DDBJ databases">
        <title>The Acrasis kona genome and developmental transcriptomes reveal deep origins of eukaryotic multicellular pathways.</title>
        <authorList>
            <person name="Sheikh S."/>
            <person name="Fu C.-J."/>
            <person name="Brown M.W."/>
            <person name="Baldauf S.L."/>
        </authorList>
    </citation>
    <scope>NUCLEOTIDE SEQUENCE [LARGE SCALE GENOMIC DNA]</scope>
    <source>
        <strain evidence="3 4">ATCC MYA-3509</strain>
    </source>
</reference>
<dbReference type="InterPro" id="IPR043151">
    <property type="entry name" value="BAH_sf"/>
</dbReference>
<proteinExistence type="predicted"/>
<dbReference type="InterPro" id="IPR001025">
    <property type="entry name" value="BAH_dom"/>
</dbReference>
<evidence type="ECO:0000259" key="2">
    <source>
        <dbReference type="Pfam" id="PF01426"/>
    </source>
</evidence>
<gene>
    <name evidence="3" type="ORF">AKO1_013212</name>
</gene>
<evidence type="ECO:0000313" key="3">
    <source>
        <dbReference type="EMBL" id="KAL0482089.1"/>
    </source>
</evidence>
<feature type="region of interest" description="Disordered" evidence="1">
    <location>
        <begin position="56"/>
        <end position="85"/>
    </location>
</feature>
<evidence type="ECO:0000256" key="1">
    <source>
        <dbReference type="SAM" id="MobiDB-lite"/>
    </source>
</evidence>
<dbReference type="AlphaFoldDB" id="A0AAW2YYK2"/>
<sequence>MIEDETDKENNKFIFKCAKDKRIPIFNKEYLIDSLIAQKKRPEAEYINYSTISSPVQPPVIQETSQENTTTNSDSSLTSSQEQEKYIIEPQTPKTSRTAIRQGYADTPIHLSPTMNTPFMKRIQNQMSAKKTVPKSAKKPSAAPAKQVEVPSWLDQTGDHWLGEPKPNPNGAIHYNAFARIGEHSSVCEYWLLDTVIIQDENKKAVGVINELYETNGQDNKKMVKWTKFYSHRAVSQSSSEKISNSKLYLSDQSSVCELECVLRKAEVFSSGKSVRPSYYCENEIRDGDIGTPFKIEPSAQKLLWNVPGESSRQKQIDCPNGATKKRIVQATPKEGVALAKLSNKFQWCDVISKTENEVKMYSNCIVGGIFLQLYSCVRIVTKNKKKAVLGRVTEMKEKVSSNRSILYVEIYEVDPDQKDGRCLEKCGADSINVGDISSVDNIIILSKQNYDVLLSNNKKNKDALNDVYYTFA</sequence>
<dbReference type="Gene3D" id="2.30.30.490">
    <property type="match status" value="1"/>
</dbReference>
<feature type="domain" description="BAH" evidence="2">
    <location>
        <begin position="194"/>
        <end position="271"/>
    </location>
</feature>
<accession>A0AAW2YYK2</accession>
<organism evidence="3 4">
    <name type="scientific">Acrasis kona</name>
    <dbReference type="NCBI Taxonomy" id="1008807"/>
    <lineage>
        <taxon>Eukaryota</taxon>
        <taxon>Discoba</taxon>
        <taxon>Heterolobosea</taxon>
        <taxon>Tetramitia</taxon>
        <taxon>Eutetramitia</taxon>
        <taxon>Acrasidae</taxon>
        <taxon>Acrasis</taxon>
    </lineage>
</organism>
<name>A0AAW2YYK2_9EUKA</name>